<dbReference type="Proteomes" id="UP000034098">
    <property type="component" value="Unassembled WGS sequence"/>
</dbReference>
<organism evidence="4 5">
    <name type="scientific">Microbacterium trichothecenolyticum</name>
    <name type="common">Aureobacterium trichothecenolyticum</name>
    <dbReference type="NCBI Taxonomy" id="69370"/>
    <lineage>
        <taxon>Bacteria</taxon>
        <taxon>Bacillati</taxon>
        <taxon>Actinomycetota</taxon>
        <taxon>Actinomycetes</taxon>
        <taxon>Micrococcales</taxon>
        <taxon>Microbacteriaceae</taxon>
        <taxon>Microbacterium</taxon>
    </lineage>
</organism>
<evidence type="ECO:0000256" key="1">
    <source>
        <dbReference type="ARBA" id="ARBA00023125"/>
    </source>
</evidence>
<feature type="DNA-binding region" description="H-T-H motif" evidence="2">
    <location>
        <begin position="31"/>
        <end position="50"/>
    </location>
</feature>
<name>A0A0M2GZP8_MICTR</name>
<keyword evidence="5" id="KW-1185">Reference proteome</keyword>
<dbReference type="Pfam" id="PF00440">
    <property type="entry name" value="TetR_N"/>
    <property type="match status" value="1"/>
</dbReference>
<dbReference type="OrthoDB" id="5068503at2"/>
<reference evidence="4 5" key="1">
    <citation type="submission" date="2015-02" db="EMBL/GenBank/DDBJ databases">
        <title>Draft genome sequences of ten Microbacterium spp. with emphasis on heavy metal contaminated environments.</title>
        <authorList>
            <person name="Corretto E."/>
        </authorList>
    </citation>
    <scope>NUCLEOTIDE SEQUENCE [LARGE SCALE GENOMIC DNA]</scope>
    <source>
        <strain evidence="4 5">DSM 8608</strain>
    </source>
</reference>
<dbReference type="GO" id="GO:0003677">
    <property type="term" value="F:DNA binding"/>
    <property type="evidence" value="ECO:0007669"/>
    <property type="project" value="UniProtKB-UniRule"/>
</dbReference>
<dbReference type="RefSeq" id="WP_045302410.1">
    <property type="nucleotide sequence ID" value="NZ_JYJA01000041.1"/>
</dbReference>
<dbReference type="PATRIC" id="fig|69370.6.peg.3897"/>
<keyword evidence="1 2" id="KW-0238">DNA-binding</keyword>
<dbReference type="EMBL" id="JYJA01000041">
    <property type="protein sequence ID" value="KJL39631.1"/>
    <property type="molecule type" value="Genomic_DNA"/>
</dbReference>
<protein>
    <recommendedName>
        <fullName evidence="3">HTH tetR-type domain-containing protein</fullName>
    </recommendedName>
</protein>
<proteinExistence type="predicted"/>
<dbReference type="InterPro" id="IPR009057">
    <property type="entry name" value="Homeodomain-like_sf"/>
</dbReference>
<evidence type="ECO:0000313" key="5">
    <source>
        <dbReference type="Proteomes" id="UP000034098"/>
    </source>
</evidence>
<dbReference type="InterPro" id="IPR001647">
    <property type="entry name" value="HTH_TetR"/>
</dbReference>
<comment type="caution">
    <text evidence="4">The sequence shown here is derived from an EMBL/GenBank/DDBJ whole genome shotgun (WGS) entry which is preliminary data.</text>
</comment>
<dbReference type="PROSITE" id="PS50977">
    <property type="entry name" value="HTH_TETR_2"/>
    <property type="match status" value="1"/>
</dbReference>
<dbReference type="Gene3D" id="1.10.357.10">
    <property type="entry name" value="Tetracycline Repressor, domain 2"/>
    <property type="match status" value="1"/>
</dbReference>
<feature type="domain" description="HTH tetR-type" evidence="3">
    <location>
        <begin position="8"/>
        <end position="68"/>
    </location>
</feature>
<dbReference type="AlphaFoldDB" id="A0A0M2GZP8"/>
<sequence>MPTGHALQDARGVLLDAGRDVLATHGAAALTSRSMTEKSGVAKGVLHRHFEDFDAYVAALVADEAVRIQAIEPRVADSAAAATTDVIEQTFTSTMLGLVSLVIGRASVRRRVGDGSPGIPLLGDATTAVADVLAAGREVGWIREDADVPVLALALAGSAYLLSAGASSALPDHEAVREVVESILAASL</sequence>
<evidence type="ECO:0000259" key="3">
    <source>
        <dbReference type="PROSITE" id="PS50977"/>
    </source>
</evidence>
<accession>A0A0M2GZP8</accession>
<dbReference type="SUPFAM" id="SSF46689">
    <property type="entry name" value="Homeodomain-like"/>
    <property type="match status" value="1"/>
</dbReference>
<evidence type="ECO:0000256" key="2">
    <source>
        <dbReference type="PROSITE-ProRule" id="PRU00335"/>
    </source>
</evidence>
<gene>
    <name evidence="4" type="ORF">RS82_03831</name>
</gene>
<evidence type="ECO:0000313" key="4">
    <source>
        <dbReference type="EMBL" id="KJL39631.1"/>
    </source>
</evidence>